<feature type="region of interest" description="Disordered" evidence="1">
    <location>
        <begin position="24"/>
        <end position="83"/>
    </location>
</feature>
<feature type="compositionally biased region" description="Polar residues" evidence="1">
    <location>
        <begin position="30"/>
        <end position="49"/>
    </location>
</feature>
<proteinExistence type="predicted"/>
<reference evidence="2" key="1">
    <citation type="submission" date="2014-11" db="EMBL/GenBank/DDBJ databases">
        <authorList>
            <person name="Otto D Thomas"/>
            <person name="Naeem Raeece"/>
        </authorList>
    </citation>
    <scope>NUCLEOTIDE SEQUENCE</scope>
</reference>
<sequence>MDLIYQEGVRQGISQVDVEVMNTRGHRKPASSTNPGETGWTGTASTTSLEPYMTVAHTTKPSRTKPSSTSSGAVPKEVHRLKQQKDPYERIFRTYLPNAEKKRSAKKDFRAIPDSVEIPVAAYPITYWVVGGWTASELADTDHCQ</sequence>
<dbReference type="EMBL" id="CDMZ01001503">
    <property type="protein sequence ID" value="CEM33557.1"/>
    <property type="molecule type" value="Genomic_DNA"/>
</dbReference>
<name>A0A0G4GSL3_9ALVE</name>
<feature type="compositionally biased region" description="Low complexity" evidence="1">
    <location>
        <begin position="58"/>
        <end position="71"/>
    </location>
</feature>
<dbReference type="VEuPathDB" id="CryptoDB:Cvel_23177"/>
<evidence type="ECO:0000313" key="2">
    <source>
        <dbReference type="EMBL" id="CEM33557.1"/>
    </source>
</evidence>
<protein>
    <submittedName>
        <fullName evidence="2">Uncharacterized protein</fullName>
    </submittedName>
</protein>
<evidence type="ECO:0000256" key="1">
    <source>
        <dbReference type="SAM" id="MobiDB-lite"/>
    </source>
</evidence>
<dbReference type="PhylomeDB" id="A0A0G4GSL3"/>
<dbReference type="AlphaFoldDB" id="A0A0G4GSL3"/>
<gene>
    <name evidence="2" type="ORF">Cvel_23177</name>
</gene>
<accession>A0A0G4GSL3</accession>
<organism evidence="2">
    <name type="scientific">Chromera velia CCMP2878</name>
    <dbReference type="NCBI Taxonomy" id="1169474"/>
    <lineage>
        <taxon>Eukaryota</taxon>
        <taxon>Sar</taxon>
        <taxon>Alveolata</taxon>
        <taxon>Colpodellida</taxon>
        <taxon>Chromeraceae</taxon>
        <taxon>Chromera</taxon>
    </lineage>
</organism>